<reference evidence="3 5" key="1">
    <citation type="journal article" date="2015" name="BMC Genomics">
        <title>Genome mining reveals unlocked bioactive potential of marine Gram-negative bacteria.</title>
        <authorList>
            <person name="Machado H."/>
            <person name="Sonnenschein E.C."/>
            <person name="Melchiorsen J."/>
            <person name="Gram L."/>
        </authorList>
    </citation>
    <scope>NUCLEOTIDE SEQUENCE [LARGE SCALE GENOMIC DNA]</scope>
    <source>
        <strain evidence="3 5">S2471</strain>
    </source>
</reference>
<dbReference type="EMBL" id="JXYA01000016">
    <property type="protein sequence ID" value="KJZ10079.1"/>
    <property type="molecule type" value="Genomic_DNA"/>
</dbReference>
<keyword evidence="1" id="KW-1133">Transmembrane helix</keyword>
<evidence type="ECO:0000313" key="5">
    <source>
        <dbReference type="Proteomes" id="UP000033452"/>
    </source>
</evidence>
<dbReference type="GO" id="GO:0000155">
    <property type="term" value="F:phosphorelay sensor kinase activity"/>
    <property type="evidence" value="ECO:0007669"/>
    <property type="project" value="InterPro"/>
</dbReference>
<dbReference type="PANTHER" id="PTHR34220:SF7">
    <property type="entry name" value="SENSOR HISTIDINE KINASE YPDA"/>
    <property type="match status" value="1"/>
</dbReference>
<feature type="transmembrane region" description="Helical" evidence="1">
    <location>
        <begin position="43"/>
        <end position="64"/>
    </location>
</feature>
<organism evidence="3 5">
    <name type="scientific">Pseudoalteromonas rubra</name>
    <dbReference type="NCBI Taxonomy" id="43658"/>
    <lineage>
        <taxon>Bacteria</taxon>
        <taxon>Pseudomonadati</taxon>
        <taxon>Pseudomonadota</taxon>
        <taxon>Gammaproteobacteria</taxon>
        <taxon>Alteromonadales</taxon>
        <taxon>Pseudoalteromonadaceae</taxon>
        <taxon>Pseudoalteromonas</taxon>
    </lineage>
</organism>
<evidence type="ECO:0000313" key="4">
    <source>
        <dbReference type="EMBL" id="RZM72742.1"/>
    </source>
</evidence>
<dbReference type="PANTHER" id="PTHR34220">
    <property type="entry name" value="SENSOR HISTIDINE KINASE YPDA"/>
    <property type="match status" value="1"/>
</dbReference>
<dbReference type="GO" id="GO:0016020">
    <property type="term" value="C:membrane"/>
    <property type="evidence" value="ECO:0007669"/>
    <property type="project" value="InterPro"/>
</dbReference>
<sequence length="356" mass="41292">MKWQALVDNRQRFFWVLQIAGWIGYALVNYIGSKVFEMRDIYVFVIVLNAYAGCLMTVPLRYLYRKVWNAKPLLLIFVVFSASYLTGTLWSVVQKFNMWEIYRHGYRPEEWYYYLQQGLDSVYIILCWSGLYFGIKYYQLLQSERQKALKANTMAHEAQLKMLRYQLNPHFLFNTLNAISTLILVEENKDANQMVSRLSDFLRYTLNTDPIKKVPLEQELHALKLYLNIEKVRFDERLEVVFDITEEAQQALVPSLILQPLIENSIKYAIAHMASGGKIEIRAQVFANELLLEVGDNGPGATIENGQLSDVQGVGIANTQDRLKTLYENNYSFVLAHNTPSGLKVNIRVPFEKAEK</sequence>
<gene>
    <name evidence="4" type="ORF">C3B51_21400</name>
    <name evidence="3" type="ORF">TW77_07495</name>
</gene>
<dbReference type="Gene3D" id="3.30.565.10">
    <property type="entry name" value="Histidine kinase-like ATPase, C-terminal domain"/>
    <property type="match status" value="1"/>
</dbReference>
<keyword evidence="3" id="KW-0808">Transferase</keyword>
<dbReference type="Proteomes" id="UP000033452">
    <property type="component" value="Unassembled WGS sequence"/>
</dbReference>
<dbReference type="AlphaFoldDB" id="A0A0F4QRU8"/>
<keyword evidence="1" id="KW-0812">Transmembrane</keyword>
<dbReference type="InterPro" id="IPR050640">
    <property type="entry name" value="Bact_2-comp_sensor_kinase"/>
</dbReference>
<comment type="caution">
    <text evidence="3">The sequence shown here is derived from an EMBL/GenBank/DDBJ whole genome shotgun (WGS) entry which is preliminary data.</text>
</comment>
<proteinExistence type="predicted"/>
<accession>A0A0F4QRU8</accession>
<keyword evidence="3" id="KW-0418">Kinase</keyword>
<dbReference type="SUPFAM" id="SSF55874">
    <property type="entry name" value="ATPase domain of HSP90 chaperone/DNA topoisomerase II/histidine kinase"/>
    <property type="match status" value="1"/>
</dbReference>
<feature type="transmembrane region" description="Helical" evidence="1">
    <location>
        <begin position="113"/>
        <end position="135"/>
    </location>
</feature>
<evidence type="ECO:0000313" key="3">
    <source>
        <dbReference type="EMBL" id="KJZ10079.1"/>
    </source>
</evidence>
<dbReference type="InterPro" id="IPR010559">
    <property type="entry name" value="Sig_transdc_His_kin_internal"/>
</dbReference>
<dbReference type="EMBL" id="PPUZ01000085">
    <property type="protein sequence ID" value="RZM72742.1"/>
    <property type="molecule type" value="Genomic_DNA"/>
</dbReference>
<feature type="domain" description="Signal transduction histidine kinase internal region" evidence="2">
    <location>
        <begin position="158"/>
        <end position="238"/>
    </location>
</feature>
<feature type="transmembrane region" description="Helical" evidence="1">
    <location>
        <begin position="73"/>
        <end position="93"/>
    </location>
</feature>
<name>A0A0F4QRU8_9GAMM</name>
<dbReference type="PATRIC" id="fig|43658.5.peg.1579"/>
<protein>
    <submittedName>
        <fullName evidence="3 4">Histidine kinase</fullName>
    </submittedName>
</protein>
<dbReference type="RefSeq" id="WP_046004351.1">
    <property type="nucleotide sequence ID" value="NZ_JXYA01000016.1"/>
</dbReference>
<dbReference type="Proteomes" id="UP000292345">
    <property type="component" value="Unassembled WGS sequence"/>
</dbReference>
<dbReference type="InterPro" id="IPR036890">
    <property type="entry name" value="HATPase_C_sf"/>
</dbReference>
<dbReference type="Pfam" id="PF06580">
    <property type="entry name" value="His_kinase"/>
    <property type="match status" value="1"/>
</dbReference>
<feature type="transmembrane region" description="Helical" evidence="1">
    <location>
        <begin position="12"/>
        <end position="31"/>
    </location>
</feature>
<reference evidence="4 6" key="2">
    <citation type="submission" date="2018-01" db="EMBL/GenBank/DDBJ databases">
        <title>Co-occurrence of chitin degradation, pigmentation and bioactivity in marine Pseudoalteromonas.</title>
        <authorList>
            <person name="Paulsen S."/>
            <person name="Gram L."/>
            <person name="Machado H."/>
        </authorList>
    </citation>
    <scope>NUCLEOTIDE SEQUENCE [LARGE SCALE GENOMIC DNA]</scope>
    <source>
        <strain evidence="4 6">S1946</strain>
    </source>
</reference>
<dbReference type="OrthoDB" id="2514702at2"/>
<keyword evidence="1" id="KW-0472">Membrane</keyword>
<keyword evidence="5" id="KW-1185">Reference proteome</keyword>
<evidence type="ECO:0000256" key="1">
    <source>
        <dbReference type="SAM" id="Phobius"/>
    </source>
</evidence>
<evidence type="ECO:0000313" key="6">
    <source>
        <dbReference type="Proteomes" id="UP000292345"/>
    </source>
</evidence>
<evidence type="ECO:0000259" key="2">
    <source>
        <dbReference type="Pfam" id="PF06580"/>
    </source>
</evidence>